<sequence>MSLPKVELVAWELIPNIGIGTCWFFHCTVGCTPTWEMPVIITSGLVPSILLKIGVKSVVSGEKRMWSSTFSPILGRHSSYPTSSGLVQAASSLMMTAVFMCFCSTSNSLAASQTDCASAAEVR</sequence>
<name>A0A1J5PDW9_9ZZZZ</name>
<accession>A0A1J5PDW9</accession>
<dbReference type="AlphaFoldDB" id="A0A1J5PDW9"/>
<dbReference type="EMBL" id="MLJW01004509">
    <property type="protein sequence ID" value="OIQ69833.1"/>
    <property type="molecule type" value="Genomic_DNA"/>
</dbReference>
<protein>
    <submittedName>
        <fullName evidence="1">Uncharacterized protein</fullName>
    </submittedName>
</protein>
<evidence type="ECO:0000313" key="1">
    <source>
        <dbReference type="EMBL" id="OIQ69833.1"/>
    </source>
</evidence>
<comment type="caution">
    <text evidence="1">The sequence shown here is derived from an EMBL/GenBank/DDBJ whole genome shotgun (WGS) entry which is preliminary data.</text>
</comment>
<reference evidence="1" key="1">
    <citation type="submission" date="2016-10" db="EMBL/GenBank/DDBJ databases">
        <title>Sequence of Gallionella enrichment culture.</title>
        <authorList>
            <person name="Poehlein A."/>
            <person name="Muehling M."/>
            <person name="Daniel R."/>
        </authorList>
    </citation>
    <scope>NUCLEOTIDE SEQUENCE</scope>
</reference>
<proteinExistence type="predicted"/>
<gene>
    <name evidence="1" type="ORF">GALL_485620</name>
</gene>
<organism evidence="1">
    <name type="scientific">mine drainage metagenome</name>
    <dbReference type="NCBI Taxonomy" id="410659"/>
    <lineage>
        <taxon>unclassified sequences</taxon>
        <taxon>metagenomes</taxon>
        <taxon>ecological metagenomes</taxon>
    </lineage>
</organism>